<evidence type="ECO:0000256" key="7">
    <source>
        <dbReference type="SAM" id="MobiDB-lite"/>
    </source>
</evidence>
<evidence type="ECO:0000256" key="6">
    <source>
        <dbReference type="ARBA" id="ARBA00023242"/>
    </source>
</evidence>
<dbReference type="GO" id="GO:0003677">
    <property type="term" value="F:DNA binding"/>
    <property type="evidence" value="ECO:0007669"/>
    <property type="project" value="UniProtKB-KW"/>
</dbReference>
<proteinExistence type="inferred from homology"/>
<feature type="compositionally biased region" description="Basic residues" evidence="7">
    <location>
        <begin position="162"/>
        <end position="172"/>
    </location>
</feature>
<evidence type="ECO:0000256" key="5">
    <source>
        <dbReference type="ARBA" id="ARBA00023163"/>
    </source>
</evidence>
<dbReference type="PANTHER" id="PTHR13421:SF16">
    <property type="entry name" value="SNRNA-ACTIVATING PROTEIN COMPLEX SUBUNIT 3"/>
    <property type="match status" value="1"/>
</dbReference>
<dbReference type="GO" id="GO:0005634">
    <property type="term" value="C:nucleus"/>
    <property type="evidence" value="ECO:0007669"/>
    <property type="project" value="UniProtKB-SubCell"/>
</dbReference>
<keyword evidence="9" id="KW-1185">Reference proteome</keyword>
<dbReference type="Proteomes" id="UP001642360">
    <property type="component" value="Unassembled WGS sequence"/>
</dbReference>
<comment type="similarity">
    <text evidence="2">Belongs to the SNAPC3/SRD2 family.</text>
</comment>
<sequence length="208" mass="23215">MGMLEFCIVEDGGDATYVSIPRGGPIYVPDMVGPLTRVPDFESVVFHQLQDLKAEVEELSSDSLEPCGEDISVDELKIITEEELVNKAFKEAFKDGEVGNSSQVPEEHVNAGRKDDSRISSHEHACLESLERERDGSTSIVSSNGSPLRTGDNQELSEDTLKKRKRKRRMNQKSHTLNGSYIAKVEQLARIKQKQDENKAAARLHSFK</sequence>
<reference evidence="8 9" key="1">
    <citation type="submission" date="2024-02" db="EMBL/GenBank/DDBJ databases">
        <authorList>
            <person name="Vignale AGUSTIN F."/>
            <person name="Sosa J E."/>
            <person name="Modenutti C."/>
        </authorList>
    </citation>
    <scope>NUCLEOTIDE SEQUENCE [LARGE SCALE GENOMIC DNA]</scope>
</reference>
<evidence type="ECO:0000256" key="2">
    <source>
        <dbReference type="ARBA" id="ARBA00010410"/>
    </source>
</evidence>
<keyword evidence="3" id="KW-0805">Transcription regulation</keyword>
<keyword evidence="4" id="KW-0238">DNA-binding</keyword>
<evidence type="ECO:0000256" key="4">
    <source>
        <dbReference type="ARBA" id="ARBA00023125"/>
    </source>
</evidence>
<comment type="caution">
    <text evidence="8">The sequence shown here is derived from an EMBL/GenBank/DDBJ whole genome shotgun (WGS) entry which is preliminary data.</text>
</comment>
<evidence type="ECO:0000256" key="3">
    <source>
        <dbReference type="ARBA" id="ARBA00023015"/>
    </source>
</evidence>
<comment type="subcellular location">
    <subcellularLocation>
        <location evidence="1">Nucleus</location>
    </subcellularLocation>
</comment>
<dbReference type="InterPro" id="IPR022042">
    <property type="entry name" value="snRNA-activating_su3"/>
</dbReference>
<dbReference type="PANTHER" id="PTHR13421">
    <property type="entry name" value="SNRNA-ACTIVATING PROTEIN COMPLEX SUBUNIT 3"/>
    <property type="match status" value="1"/>
</dbReference>
<accession>A0ABC8UM98</accession>
<keyword evidence="5" id="KW-0804">Transcription</keyword>
<dbReference type="EMBL" id="CAUOFW020008279">
    <property type="protein sequence ID" value="CAK9182195.1"/>
    <property type="molecule type" value="Genomic_DNA"/>
</dbReference>
<evidence type="ECO:0000313" key="8">
    <source>
        <dbReference type="EMBL" id="CAK9182195.1"/>
    </source>
</evidence>
<evidence type="ECO:0000313" key="9">
    <source>
        <dbReference type="Proteomes" id="UP001642360"/>
    </source>
</evidence>
<protein>
    <submittedName>
        <fullName evidence="8">Uncharacterized protein</fullName>
    </submittedName>
</protein>
<organism evidence="8 9">
    <name type="scientific">Ilex paraguariensis</name>
    <name type="common">yerba mate</name>
    <dbReference type="NCBI Taxonomy" id="185542"/>
    <lineage>
        <taxon>Eukaryota</taxon>
        <taxon>Viridiplantae</taxon>
        <taxon>Streptophyta</taxon>
        <taxon>Embryophyta</taxon>
        <taxon>Tracheophyta</taxon>
        <taxon>Spermatophyta</taxon>
        <taxon>Magnoliopsida</taxon>
        <taxon>eudicotyledons</taxon>
        <taxon>Gunneridae</taxon>
        <taxon>Pentapetalae</taxon>
        <taxon>asterids</taxon>
        <taxon>campanulids</taxon>
        <taxon>Aquifoliales</taxon>
        <taxon>Aquifoliaceae</taxon>
        <taxon>Ilex</taxon>
    </lineage>
</organism>
<evidence type="ECO:0000256" key="1">
    <source>
        <dbReference type="ARBA" id="ARBA00004123"/>
    </source>
</evidence>
<feature type="region of interest" description="Disordered" evidence="7">
    <location>
        <begin position="96"/>
        <end position="180"/>
    </location>
</feature>
<gene>
    <name evidence="8" type="ORF">ILEXP_LOCUS52335</name>
</gene>
<feature type="compositionally biased region" description="Basic and acidic residues" evidence="7">
    <location>
        <begin position="105"/>
        <end position="136"/>
    </location>
</feature>
<dbReference type="AlphaFoldDB" id="A0ABC8UM98"/>
<keyword evidence="6" id="KW-0539">Nucleus</keyword>
<name>A0ABC8UM98_9AQUA</name>
<feature type="compositionally biased region" description="Polar residues" evidence="7">
    <location>
        <begin position="137"/>
        <end position="154"/>
    </location>
</feature>